<dbReference type="Proteomes" id="UP000807504">
    <property type="component" value="Unassembled WGS sequence"/>
</dbReference>
<reference evidence="4" key="1">
    <citation type="journal article" date="2020" name="bioRxiv">
        <title>Chromosome-level reference genome of the European wasp spider Argiope bruennichi: a resource for studies on range expansion and evolutionary adaptation.</title>
        <authorList>
            <person name="Sheffer M.M."/>
            <person name="Hoppe A."/>
            <person name="Krehenwinkel H."/>
            <person name="Uhl G."/>
            <person name="Kuss A.W."/>
            <person name="Jensen L."/>
            <person name="Jensen C."/>
            <person name="Gillespie R.G."/>
            <person name="Hoff K.J."/>
            <person name="Prost S."/>
        </authorList>
    </citation>
    <scope>NUCLEOTIDE SEQUENCE</scope>
</reference>
<proteinExistence type="predicted"/>
<evidence type="ECO:0000256" key="2">
    <source>
        <dbReference type="ARBA" id="ARBA00022525"/>
    </source>
</evidence>
<organism evidence="4 5">
    <name type="scientific">Argiope bruennichi</name>
    <name type="common">Wasp spider</name>
    <name type="synonym">Aranea bruennichi</name>
    <dbReference type="NCBI Taxonomy" id="94029"/>
    <lineage>
        <taxon>Eukaryota</taxon>
        <taxon>Metazoa</taxon>
        <taxon>Ecdysozoa</taxon>
        <taxon>Arthropoda</taxon>
        <taxon>Chelicerata</taxon>
        <taxon>Arachnida</taxon>
        <taxon>Araneae</taxon>
        <taxon>Araneomorphae</taxon>
        <taxon>Entelegynae</taxon>
        <taxon>Araneoidea</taxon>
        <taxon>Araneidae</taxon>
        <taxon>Argiope</taxon>
    </lineage>
</organism>
<evidence type="ECO:0000259" key="3">
    <source>
        <dbReference type="SMART" id="SM01318"/>
    </source>
</evidence>
<accession>A0A8T0FTL9</accession>
<sequence length="165" mass="18600">MLHFVSTACSHPNSLPLSLFCFDFSKEEAVRYTLNLWFFPTEDVEEQSRSISTFISRRLDSIMFALLSPLLLLAIVTPRLDAYTFSEYLNTDNGYCEGDTYGPIPVGEEGFDDTRCERIECSQGLRHVAGCGKVLKPDNPHCRIVQGEGHYPNCCPDIKCHAKIV</sequence>
<evidence type="ECO:0000256" key="1">
    <source>
        <dbReference type="ARBA" id="ARBA00004613"/>
    </source>
</evidence>
<dbReference type="SMART" id="SM01318">
    <property type="entry name" value="SVWC"/>
    <property type="match status" value="1"/>
</dbReference>
<evidence type="ECO:0000313" key="4">
    <source>
        <dbReference type="EMBL" id="KAF8793558.1"/>
    </source>
</evidence>
<gene>
    <name evidence="4" type="ORF">HNY73_001616</name>
</gene>
<feature type="domain" description="Single" evidence="3">
    <location>
        <begin position="96"/>
        <end position="160"/>
    </location>
</feature>
<name>A0A8T0FTL9_ARGBR</name>
<comment type="caution">
    <text evidence="4">The sequence shown here is derived from an EMBL/GenBank/DDBJ whole genome shotgun (WGS) entry which is preliminary data.</text>
</comment>
<dbReference type="EMBL" id="JABXBU010000002">
    <property type="protein sequence ID" value="KAF8793558.1"/>
    <property type="molecule type" value="Genomic_DNA"/>
</dbReference>
<keyword evidence="2" id="KW-0964">Secreted</keyword>
<protein>
    <submittedName>
        <fullName evidence="4">Toxin-like protein 14 like protein</fullName>
    </submittedName>
</protein>
<evidence type="ECO:0000313" key="5">
    <source>
        <dbReference type="Proteomes" id="UP000807504"/>
    </source>
</evidence>
<dbReference type="AlphaFoldDB" id="A0A8T0FTL9"/>
<keyword evidence="5" id="KW-1185">Reference proteome</keyword>
<reference evidence="4" key="2">
    <citation type="submission" date="2020-06" db="EMBL/GenBank/DDBJ databases">
        <authorList>
            <person name="Sheffer M."/>
        </authorList>
    </citation>
    <scope>NUCLEOTIDE SEQUENCE</scope>
</reference>
<dbReference type="Pfam" id="PF15430">
    <property type="entry name" value="SVWC"/>
    <property type="match status" value="1"/>
</dbReference>
<dbReference type="InterPro" id="IPR029277">
    <property type="entry name" value="SVWC_dom"/>
</dbReference>
<comment type="subcellular location">
    <subcellularLocation>
        <location evidence="1">Secreted</location>
    </subcellularLocation>
</comment>
<dbReference type="GO" id="GO:0005576">
    <property type="term" value="C:extracellular region"/>
    <property type="evidence" value="ECO:0007669"/>
    <property type="project" value="UniProtKB-SubCell"/>
</dbReference>